<dbReference type="AlphaFoldDB" id="A0A151WH10"/>
<dbReference type="Proteomes" id="UP000075809">
    <property type="component" value="Unassembled WGS sequence"/>
</dbReference>
<organism evidence="2 3">
    <name type="scientific">Mycetomoellerius zeteki</name>
    <dbReference type="NCBI Taxonomy" id="64791"/>
    <lineage>
        <taxon>Eukaryota</taxon>
        <taxon>Metazoa</taxon>
        <taxon>Ecdysozoa</taxon>
        <taxon>Arthropoda</taxon>
        <taxon>Hexapoda</taxon>
        <taxon>Insecta</taxon>
        <taxon>Pterygota</taxon>
        <taxon>Neoptera</taxon>
        <taxon>Endopterygota</taxon>
        <taxon>Hymenoptera</taxon>
        <taxon>Apocrita</taxon>
        <taxon>Aculeata</taxon>
        <taxon>Formicoidea</taxon>
        <taxon>Formicidae</taxon>
        <taxon>Myrmicinae</taxon>
        <taxon>Mycetomoellerius</taxon>
    </lineage>
</organism>
<accession>A0A151WH10</accession>
<protein>
    <submittedName>
        <fullName evidence="2">Uncharacterized protein</fullName>
    </submittedName>
</protein>
<dbReference type="STRING" id="64791.A0A151WH10"/>
<evidence type="ECO:0000256" key="1">
    <source>
        <dbReference type="SAM" id="MobiDB-lite"/>
    </source>
</evidence>
<feature type="compositionally biased region" description="Polar residues" evidence="1">
    <location>
        <begin position="10"/>
        <end position="23"/>
    </location>
</feature>
<gene>
    <name evidence="2" type="ORF">ALC60_13867</name>
</gene>
<feature type="region of interest" description="Disordered" evidence="1">
    <location>
        <begin position="1"/>
        <end position="26"/>
    </location>
</feature>
<reference evidence="2 3" key="1">
    <citation type="submission" date="2015-09" db="EMBL/GenBank/DDBJ databases">
        <title>Trachymyrmex zeteki WGS genome.</title>
        <authorList>
            <person name="Nygaard S."/>
            <person name="Hu H."/>
            <person name="Boomsma J."/>
            <person name="Zhang G."/>
        </authorList>
    </citation>
    <scope>NUCLEOTIDE SEQUENCE [LARGE SCALE GENOMIC DNA]</scope>
    <source>
        <strain evidence="2">Tzet28-1</strain>
        <tissue evidence="2">Whole body</tissue>
    </source>
</reference>
<keyword evidence="3" id="KW-1185">Reference proteome</keyword>
<name>A0A151WH10_9HYME</name>
<dbReference type="EMBL" id="KQ983136">
    <property type="protein sequence ID" value="KYQ47121.1"/>
    <property type="molecule type" value="Genomic_DNA"/>
</dbReference>
<evidence type="ECO:0000313" key="3">
    <source>
        <dbReference type="Proteomes" id="UP000075809"/>
    </source>
</evidence>
<evidence type="ECO:0000313" key="2">
    <source>
        <dbReference type="EMBL" id="KYQ47121.1"/>
    </source>
</evidence>
<sequence length="252" mass="28743">MLWRKRLKDQSTVTTFSTGSQTDKTSHVSHDRVVRDERERARVPTNELLRSIKIAAELTRPDTEREIRTINYGGRSDETGRAACNCCSCGKTPTPPLARPRLEVQPQIDATPPEAIAFKRMFIRSKIDHPISHDRLCSDCKAKIQSRMPHERHHIKKIIKKISHDQESYGLSLTSKTILRKRLIEKKDQACLAKIPKQKINPIEQKRKDDLQSILEDSEKSTVEPLSSSCICFKLEKTGVEPIKKGNCYCGD</sequence>
<proteinExistence type="predicted"/>